<dbReference type="EMBL" id="CP033577">
    <property type="protein sequence ID" value="AYV22814.1"/>
    <property type="molecule type" value="Genomic_DNA"/>
</dbReference>
<name>A0A3G4VDP4_9VIBR</name>
<dbReference type="AlphaFoldDB" id="A0A3G4VDP4"/>
<dbReference type="RefSeq" id="WP_124941081.1">
    <property type="nucleotide sequence ID" value="NZ_CP033577.1"/>
</dbReference>
<sequence>MKKYVIIGLSTITFSSLCFGDEYLSNTREHAPAPISPNLTNSDNSINNKDEDSELDLIWRGVESSFELPFGELKDREGLSGLSGNFSLNLPLIQTQDANLPSGATNGPSNVNYTANLSLKYVLIGNWFASGTLYYYFDKDQQQTWNPDFTYVFGYSDWRPYTFSLLYSNYGGNRFSPEPGGSRTNFDEGTVSLGWKFPITGKLLEWTRVSEDGSIGCQVDYNWTPSYFDLASSSYKAHHRTASLGCKYAIFGNWYVNATAFYYFDKSQQQPWNPDYTYGFGYFDWRPGTITLQYNNYSGNRWNPGNAAEGTGRFLDGSITIAYSFAF</sequence>
<reference evidence="1 2" key="1">
    <citation type="submission" date="2018-11" db="EMBL/GenBank/DDBJ databases">
        <title>Complete Genome Sequence of Vbrio mediterranei 117-T6: a Potential Pathogen Bacteria Isolated from the Conchocelis of Pyropia.</title>
        <authorList>
            <person name="Liu Q."/>
        </authorList>
    </citation>
    <scope>NUCLEOTIDE SEQUENCE [LARGE SCALE GENOMIC DNA]</scope>
    <source>
        <strain evidence="1 2">117-T6</strain>
    </source>
</reference>
<dbReference type="GeneID" id="64085953"/>
<protein>
    <submittedName>
        <fullName evidence="1">Uncharacterized protein</fullName>
    </submittedName>
</protein>
<gene>
    <name evidence="1" type="ORF">ECB94_16835</name>
</gene>
<organism evidence="1 2">
    <name type="scientific">Vibrio mediterranei</name>
    <dbReference type="NCBI Taxonomy" id="689"/>
    <lineage>
        <taxon>Bacteria</taxon>
        <taxon>Pseudomonadati</taxon>
        <taxon>Pseudomonadota</taxon>
        <taxon>Gammaproteobacteria</taxon>
        <taxon>Vibrionales</taxon>
        <taxon>Vibrionaceae</taxon>
        <taxon>Vibrio</taxon>
    </lineage>
</organism>
<evidence type="ECO:0000313" key="1">
    <source>
        <dbReference type="EMBL" id="AYV22814.1"/>
    </source>
</evidence>
<dbReference type="Proteomes" id="UP000279760">
    <property type="component" value="Chromosome 1"/>
</dbReference>
<evidence type="ECO:0000313" key="2">
    <source>
        <dbReference type="Proteomes" id="UP000279760"/>
    </source>
</evidence>
<proteinExistence type="predicted"/>
<accession>A0A3G4VDP4</accession>